<gene>
    <name evidence="1" type="ORF">E5331_15475</name>
</gene>
<sequence length="356" mass="41858">MEQIQNPIQQDNILTDIRRLIDTCRQQVALAVNSGLTMMYWHIGERINREFIEGTRAAYGKRIVANLSTQLTEEYGGREFSEKNLNRMRQFATVFPDISIWTPVVSKLSWSHFLQVLSIEDDLKRQFYLTMAADQRWSKRTLKAKIDGMLYERTAIAKQPDEVIRQDLELLKNERKMSADLAFHDPYFLDFLGLEGNFSEKDLEEAIVSELQKFITEMGNDFAFMARQKRISVDDEDYYIDLLFFNRRLRAMVAVDLKLGKFQAAYKGQMELYLRWLEKYEMLEGENKPIGLILCAGKNEEHVELMHLHESNIRVADYLTKLPDRRILEQKLQQAVERAQNRIKQARLLQDKEGED</sequence>
<keyword evidence="2" id="KW-1185">Reference proteome</keyword>
<comment type="caution">
    <text evidence="1">The sequence shown here is derived from an EMBL/GenBank/DDBJ whole genome shotgun (WGS) entry which is preliminary data.</text>
</comment>
<protein>
    <submittedName>
        <fullName evidence="1">DUF1016 domain-containing protein</fullName>
    </submittedName>
</protein>
<dbReference type="EMBL" id="SRYB01000028">
    <property type="protein sequence ID" value="TGY77207.1"/>
    <property type="molecule type" value="Genomic_DNA"/>
</dbReference>
<evidence type="ECO:0000313" key="2">
    <source>
        <dbReference type="Proteomes" id="UP000306319"/>
    </source>
</evidence>
<reference evidence="1" key="1">
    <citation type="submission" date="2019-04" db="EMBL/GenBank/DDBJ databases">
        <title>Microbes associate with the intestines of laboratory mice.</title>
        <authorList>
            <person name="Navarre W."/>
            <person name="Wong E."/>
            <person name="Huang K."/>
            <person name="Tropini C."/>
            <person name="Ng K."/>
            <person name="Yu B."/>
        </authorList>
    </citation>
    <scope>NUCLEOTIDE SEQUENCE</scope>
    <source>
        <strain evidence="1">NM04_E33</strain>
    </source>
</reference>
<dbReference type="Proteomes" id="UP000306319">
    <property type="component" value="Unassembled WGS sequence"/>
</dbReference>
<accession>A0AC61RBU2</accession>
<evidence type="ECO:0000313" key="1">
    <source>
        <dbReference type="EMBL" id="TGY77207.1"/>
    </source>
</evidence>
<proteinExistence type="predicted"/>
<name>A0AC61RBU2_9BACT</name>
<organism evidence="1 2">
    <name type="scientific">Lepagella muris</name>
    <dbReference type="NCBI Taxonomy" id="3032870"/>
    <lineage>
        <taxon>Bacteria</taxon>
        <taxon>Pseudomonadati</taxon>
        <taxon>Bacteroidota</taxon>
        <taxon>Bacteroidia</taxon>
        <taxon>Bacteroidales</taxon>
        <taxon>Muribaculaceae</taxon>
        <taxon>Lepagella</taxon>
    </lineage>
</organism>